<dbReference type="PANTHER" id="PTHR30408:SF12">
    <property type="entry name" value="TYPE I RESTRICTION ENZYME MJAVIII SPECIFICITY SUBUNIT"/>
    <property type="match status" value="1"/>
</dbReference>
<keyword evidence="2" id="KW-0238">DNA-binding</keyword>
<evidence type="ECO:0000256" key="2">
    <source>
        <dbReference type="ARBA" id="ARBA00023125"/>
    </source>
</evidence>
<dbReference type="PANTHER" id="PTHR30408">
    <property type="entry name" value="TYPE-1 RESTRICTION ENZYME ECOKI SPECIFICITY PROTEIN"/>
    <property type="match status" value="1"/>
</dbReference>
<evidence type="ECO:0008006" key="5">
    <source>
        <dbReference type="Google" id="ProtNLM"/>
    </source>
</evidence>
<protein>
    <recommendedName>
        <fullName evidence="5">Type I restriction modification DNA specificity protein</fullName>
    </recommendedName>
</protein>
<evidence type="ECO:0000313" key="4">
    <source>
        <dbReference type="Proteomes" id="UP000317122"/>
    </source>
</evidence>
<dbReference type="InterPro" id="IPR052021">
    <property type="entry name" value="Type-I_RS_S_subunit"/>
</dbReference>
<dbReference type="EMBL" id="VLKT01000064">
    <property type="protein sequence ID" value="TWI22794.1"/>
    <property type="molecule type" value="Genomic_DNA"/>
</dbReference>
<dbReference type="Gene3D" id="3.90.220.20">
    <property type="entry name" value="DNA methylase specificity domains"/>
    <property type="match status" value="1"/>
</dbReference>
<dbReference type="SUPFAM" id="SSF116734">
    <property type="entry name" value="DNA methylase specificity domain"/>
    <property type="match status" value="1"/>
</dbReference>
<keyword evidence="1" id="KW-0680">Restriction system</keyword>
<accession>A0A562MS82</accession>
<sequence>MAGVTEDNCGAALRLGLLGGLKTLRRTASQTLRLRPSTSIVSALWRTGPHSHPIARAEADVNFLCSSYFYRDTILLTLLLKGVQLCGMTYRTKIMALPATSDIQSGYTARTGLSATADGGVPAIQLRDVKDEGAFDPSGLPRYALSGSFDRYWAGAGDILFRSRGERNTATMIAPEAQGAAIAMLPLLILRPHRDIVEPAYLAWFINQPETQRYFDKCARGTRLRMIPKRCLDELEVPVPDLQTQLLIVEIDALARRERELAQRLSELKSEYLSFALLAHVRNAQRHDNETGRTGARR</sequence>
<evidence type="ECO:0000256" key="1">
    <source>
        <dbReference type="ARBA" id="ARBA00022747"/>
    </source>
</evidence>
<reference evidence="3 4" key="1">
    <citation type="journal article" date="2015" name="Stand. Genomic Sci.">
        <title>Genomic Encyclopedia of Bacterial and Archaeal Type Strains, Phase III: the genomes of soil and plant-associated and newly described type strains.</title>
        <authorList>
            <person name="Whitman W.B."/>
            <person name="Woyke T."/>
            <person name="Klenk H.P."/>
            <person name="Zhou Y."/>
            <person name="Lilburn T.G."/>
            <person name="Beck B.J."/>
            <person name="De Vos P."/>
            <person name="Vandamme P."/>
            <person name="Eisen J.A."/>
            <person name="Garrity G."/>
            <person name="Hugenholtz P."/>
            <person name="Kyrpides N.C."/>
        </authorList>
    </citation>
    <scope>NUCLEOTIDE SEQUENCE [LARGE SCALE GENOMIC DNA]</scope>
    <source>
        <strain evidence="3 4">CGMCC 1.2546</strain>
    </source>
</reference>
<dbReference type="AlphaFoldDB" id="A0A562MS82"/>
<gene>
    <name evidence="3" type="ORF">IQ26_06598</name>
</gene>
<organism evidence="3 4">
    <name type="scientific">Mesorhizobium tianshanense</name>
    <dbReference type="NCBI Taxonomy" id="39844"/>
    <lineage>
        <taxon>Bacteria</taxon>
        <taxon>Pseudomonadati</taxon>
        <taxon>Pseudomonadota</taxon>
        <taxon>Alphaproteobacteria</taxon>
        <taxon>Hyphomicrobiales</taxon>
        <taxon>Phyllobacteriaceae</taxon>
        <taxon>Mesorhizobium</taxon>
    </lineage>
</organism>
<proteinExistence type="predicted"/>
<dbReference type="Proteomes" id="UP000317122">
    <property type="component" value="Unassembled WGS sequence"/>
</dbReference>
<dbReference type="GO" id="GO:0009307">
    <property type="term" value="P:DNA restriction-modification system"/>
    <property type="evidence" value="ECO:0007669"/>
    <property type="project" value="UniProtKB-KW"/>
</dbReference>
<keyword evidence="4" id="KW-1185">Reference proteome</keyword>
<dbReference type="GO" id="GO:0003677">
    <property type="term" value="F:DNA binding"/>
    <property type="evidence" value="ECO:0007669"/>
    <property type="project" value="UniProtKB-KW"/>
</dbReference>
<dbReference type="RefSeq" id="WP_240547348.1">
    <property type="nucleotide sequence ID" value="NZ_BSPF01000069.1"/>
</dbReference>
<comment type="caution">
    <text evidence="3">The sequence shown here is derived from an EMBL/GenBank/DDBJ whole genome shotgun (WGS) entry which is preliminary data.</text>
</comment>
<dbReference type="InterPro" id="IPR044946">
    <property type="entry name" value="Restrct_endonuc_typeI_TRD_sf"/>
</dbReference>
<name>A0A562MS82_9HYPH</name>
<evidence type="ECO:0000313" key="3">
    <source>
        <dbReference type="EMBL" id="TWI22794.1"/>
    </source>
</evidence>